<evidence type="ECO:0000256" key="1">
    <source>
        <dbReference type="ARBA" id="ARBA00006594"/>
    </source>
</evidence>
<evidence type="ECO:0000256" key="6">
    <source>
        <dbReference type="ARBA" id="ARBA00047942"/>
    </source>
</evidence>
<dbReference type="PRINTS" id="PR00507">
    <property type="entry name" value="N12N6MTFRASE"/>
</dbReference>
<feature type="domain" description="Type II methyltransferase M.TaqI-like" evidence="7">
    <location>
        <begin position="102"/>
        <end position="199"/>
    </location>
</feature>
<gene>
    <name evidence="9" type="ORF">IDM49_04395</name>
</gene>
<dbReference type="Gene3D" id="3.40.50.150">
    <property type="entry name" value="Vaccinia Virus protein VP39"/>
    <property type="match status" value="1"/>
</dbReference>
<dbReference type="GO" id="GO:0009007">
    <property type="term" value="F:site-specific DNA-methyltransferase (adenine-specific) activity"/>
    <property type="evidence" value="ECO:0007669"/>
    <property type="project" value="UniProtKB-EC"/>
</dbReference>
<keyword evidence="10" id="KW-1185">Reference proteome</keyword>
<dbReference type="GO" id="GO:0032259">
    <property type="term" value="P:methylation"/>
    <property type="evidence" value="ECO:0007669"/>
    <property type="project" value="UniProtKB-KW"/>
</dbReference>
<dbReference type="EMBL" id="CP061539">
    <property type="protein sequence ID" value="QNV38509.1"/>
    <property type="molecule type" value="Genomic_DNA"/>
</dbReference>
<evidence type="ECO:0000259" key="7">
    <source>
        <dbReference type="Pfam" id="PF07669"/>
    </source>
</evidence>
<dbReference type="REBASE" id="454033">
    <property type="entry name" value="M.RteKJZ14ORF4395P"/>
</dbReference>
<dbReference type="CDD" id="cd02440">
    <property type="entry name" value="AdoMet_MTases"/>
    <property type="match status" value="1"/>
</dbReference>
<name>A0A7H2BFR3_9MICC</name>
<dbReference type="InterPro" id="IPR002052">
    <property type="entry name" value="DNA_methylase_N6_adenine_CS"/>
</dbReference>
<organism evidence="9 10">
    <name type="scientific">Rothia terrae</name>
    <dbReference type="NCBI Taxonomy" id="396015"/>
    <lineage>
        <taxon>Bacteria</taxon>
        <taxon>Bacillati</taxon>
        <taxon>Actinomycetota</taxon>
        <taxon>Actinomycetes</taxon>
        <taxon>Micrococcales</taxon>
        <taxon>Micrococcaceae</taxon>
        <taxon>Rothia</taxon>
    </lineage>
</organism>
<evidence type="ECO:0000256" key="2">
    <source>
        <dbReference type="ARBA" id="ARBA00011900"/>
    </source>
</evidence>
<keyword evidence="4 9" id="KW-0808">Transferase</keyword>
<dbReference type="InterPro" id="IPR054520">
    <property type="entry name" value="M_Eco57I_C"/>
</dbReference>
<dbReference type="RefSeq" id="WP_190725162.1">
    <property type="nucleotide sequence ID" value="NZ_CP061539.1"/>
</dbReference>
<dbReference type="InterPro" id="IPR029063">
    <property type="entry name" value="SAM-dependent_MTases_sf"/>
</dbReference>
<dbReference type="PANTHER" id="PTHR33841:SF5">
    <property type="entry name" value="DNA METHYLASE (MODIFICATION METHYLASE) (METHYLTRANSFERASE)-RELATED"/>
    <property type="match status" value="1"/>
</dbReference>
<keyword evidence="3 9" id="KW-0489">Methyltransferase</keyword>
<sequence>MRTKNEVSDEKLRGGFYSPAPLVQLCLKRANDLTAKQNEKLRVLEPSAGDGAFIRGISQSPLTNRVNDITAIELIPTEADKARAALSESGLSGLVVTGNFLEWGETNKEKYDIMLANPPYVRFQFISDEDKQRAKTILTQNGISSSSVSNLWISVLLLGLSKLRTGGVFSVILPTEFLTGISASSIRNWLVANAENLHIDLFKPGSFPSVLQEVLVLTGQISDSSATSRFVRFSDHNGSVREWEHVINVGSGTWTNFLLTPKQNQAYVEAQHHSGTRKLHEIAKFSVSTVTGANNFFCVSEDTVAENGLDDWVLPLLSRTRYADGLIFTQQDYANLKASGVQSSLINFSSVNPDPMEFPIAKKYLGSGVHLGIDARYKCRIRTPWYRVPVVAPGELLLSKRSNKFPRVISNHANVYTTDTIYRGVLLPGSPVTADDFAATFHNSLTLLSAEIEGRNFGGGVLELVPSEVSSLILPITQGAGKHLPELDKLYREIGDSDEFIEATNRVVSELSPALDAEMLWTLHEARQDLNNRRIMRTHAKFFDL</sequence>
<dbReference type="AlphaFoldDB" id="A0A7H2BFR3"/>
<comment type="similarity">
    <text evidence="1">Belongs to the N(4)/N(6)-methyltransferase family.</text>
</comment>
<dbReference type="PANTHER" id="PTHR33841">
    <property type="entry name" value="DNA METHYLTRANSFERASE YEEA-RELATED"/>
    <property type="match status" value="1"/>
</dbReference>
<evidence type="ECO:0000313" key="10">
    <source>
        <dbReference type="Proteomes" id="UP000516404"/>
    </source>
</evidence>
<evidence type="ECO:0000256" key="5">
    <source>
        <dbReference type="ARBA" id="ARBA00022691"/>
    </source>
</evidence>
<evidence type="ECO:0000256" key="3">
    <source>
        <dbReference type="ARBA" id="ARBA00022603"/>
    </source>
</evidence>
<proteinExistence type="inferred from homology"/>
<accession>A0A7H2BFR3</accession>
<dbReference type="Pfam" id="PF07669">
    <property type="entry name" value="Eco57I"/>
    <property type="match status" value="1"/>
</dbReference>
<dbReference type="EC" id="2.1.1.72" evidence="2"/>
<feature type="domain" description="Type II methyltransferase M.Eco57I C-terminal" evidence="8">
    <location>
        <begin position="252"/>
        <end position="508"/>
    </location>
</feature>
<protein>
    <recommendedName>
        <fullName evidence="2">site-specific DNA-methyltransferase (adenine-specific)</fullName>
        <ecNumber evidence="2">2.1.1.72</ecNumber>
    </recommendedName>
</protein>
<dbReference type="InterPro" id="IPR011639">
    <property type="entry name" value="MethylTrfase_TaqI-like_dom"/>
</dbReference>
<dbReference type="Pfam" id="PF22837">
    <property type="entry name" value="M_Eco57I_C"/>
    <property type="match status" value="1"/>
</dbReference>
<dbReference type="PROSITE" id="PS00092">
    <property type="entry name" value="N6_MTASE"/>
    <property type="match status" value="1"/>
</dbReference>
<evidence type="ECO:0000259" key="8">
    <source>
        <dbReference type="Pfam" id="PF22837"/>
    </source>
</evidence>
<dbReference type="KEGG" id="rter:IDM49_04395"/>
<comment type="catalytic activity">
    <reaction evidence="6">
        <text>a 2'-deoxyadenosine in DNA + S-adenosyl-L-methionine = an N(6)-methyl-2'-deoxyadenosine in DNA + S-adenosyl-L-homocysteine + H(+)</text>
        <dbReference type="Rhea" id="RHEA:15197"/>
        <dbReference type="Rhea" id="RHEA-COMP:12418"/>
        <dbReference type="Rhea" id="RHEA-COMP:12419"/>
        <dbReference type="ChEBI" id="CHEBI:15378"/>
        <dbReference type="ChEBI" id="CHEBI:57856"/>
        <dbReference type="ChEBI" id="CHEBI:59789"/>
        <dbReference type="ChEBI" id="CHEBI:90615"/>
        <dbReference type="ChEBI" id="CHEBI:90616"/>
        <dbReference type="EC" id="2.1.1.72"/>
    </reaction>
</comment>
<dbReference type="SUPFAM" id="SSF53335">
    <property type="entry name" value="S-adenosyl-L-methionine-dependent methyltransferases"/>
    <property type="match status" value="1"/>
</dbReference>
<keyword evidence="5" id="KW-0949">S-adenosyl-L-methionine</keyword>
<evidence type="ECO:0000256" key="4">
    <source>
        <dbReference type="ARBA" id="ARBA00022679"/>
    </source>
</evidence>
<dbReference type="GO" id="GO:0003676">
    <property type="term" value="F:nucleic acid binding"/>
    <property type="evidence" value="ECO:0007669"/>
    <property type="project" value="InterPro"/>
</dbReference>
<dbReference type="GeneID" id="96623464"/>
<reference evidence="9 10" key="1">
    <citation type="submission" date="2020-09" db="EMBL/GenBank/DDBJ databases">
        <title>Investigation of environmental microbes.</title>
        <authorList>
            <person name="Ou Y."/>
            <person name="Kang Q."/>
        </authorList>
    </citation>
    <scope>NUCLEOTIDE SEQUENCE [LARGE SCALE GENOMIC DNA]</scope>
    <source>
        <strain evidence="9 10">KJZ-14</strain>
    </source>
</reference>
<evidence type="ECO:0000313" key="9">
    <source>
        <dbReference type="EMBL" id="QNV38509.1"/>
    </source>
</evidence>
<dbReference type="InterPro" id="IPR050953">
    <property type="entry name" value="N4_N6_ade-DNA_methylase"/>
</dbReference>
<dbReference type="Proteomes" id="UP000516404">
    <property type="component" value="Chromosome"/>
</dbReference>
<dbReference type="GO" id="GO:0006304">
    <property type="term" value="P:DNA modification"/>
    <property type="evidence" value="ECO:0007669"/>
    <property type="project" value="InterPro"/>
</dbReference>